<organism evidence="5 6">
    <name type="scientific">Exophiala aquamarina CBS 119918</name>
    <dbReference type="NCBI Taxonomy" id="1182545"/>
    <lineage>
        <taxon>Eukaryota</taxon>
        <taxon>Fungi</taxon>
        <taxon>Dikarya</taxon>
        <taxon>Ascomycota</taxon>
        <taxon>Pezizomycotina</taxon>
        <taxon>Eurotiomycetes</taxon>
        <taxon>Chaetothyriomycetidae</taxon>
        <taxon>Chaetothyriales</taxon>
        <taxon>Herpotrichiellaceae</taxon>
        <taxon>Exophiala</taxon>
    </lineage>
</organism>
<dbReference type="HOGENOM" id="CLU_074707_1_0_1"/>
<protein>
    <recommendedName>
        <fullName evidence="7">OPA3-like protein</fullName>
    </recommendedName>
</protein>
<dbReference type="PANTHER" id="PTHR12499:SF0">
    <property type="entry name" value="OPTIC ATROPHY 3 PROTEIN"/>
    <property type="match status" value="1"/>
</dbReference>
<dbReference type="PANTHER" id="PTHR12499">
    <property type="entry name" value="OPTIC ATROPHY 3 PROTEIN OPA3"/>
    <property type="match status" value="1"/>
</dbReference>
<dbReference type="GO" id="GO:0005739">
    <property type="term" value="C:mitochondrion"/>
    <property type="evidence" value="ECO:0007669"/>
    <property type="project" value="TreeGrafter"/>
</dbReference>
<evidence type="ECO:0000256" key="1">
    <source>
        <dbReference type="ARBA" id="ARBA00007584"/>
    </source>
</evidence>
<dbReference type="Pfam" id="PF07047">
    <property type="entry name" value="OPA3"/>
    <property type="match status" value="1"/>
</dbReference>
<dbReference type="GeneID" id="25276700"/>
<evidence type="ECO:0000313" key="6">
    <source>
        <dbReference type="Proteomes" id="UP000027920"/>
    </source>
</evidence>
<dbReference type="STRING" id="1182545.A0A072PVB4"/>
<reference evidence="5 6" key="1">
    <citation type="submission" date="2013-03" db="EMBL/GenBank/DDBJ databases">
        <title>The Genome Sequence of Exophiala aquamarina CBS 119918.</title>
        <authorList>
            <consortium name="The Broad Institute Genomics Platform"/>
            <person name="Cuomo C."/>
            <person name="de Hoog S."/>
            <person name="Gorbushina A."/>
            <person name="Walker B."/>
            <person name="Young S.K."/>
            <person name="Zeng Q."/>
            <person name="Gargeya S."/>
            <person name="Fitzgerald M."/>
            <person name="Haas B."/>
            <person name="Abouelleil A."/>
            <person name="Allen A.W."/>
            <person name="Alvarado L."/>
            <person name="Arachchi H.M."/>
            <person name="Berlin A.M."/>
            <person name="Chapman S.B."/>
            <person name="Gainer-Dewar J."/>
            <person name="Goldberg J."/>
            <person name="Griggs A."/>
            <person name="Gujja S."/>
            <person name="Hansen M."/>
            <person name="Howarth C."/>
            <person name="Imamovic A."/>
            <person name="Ireland A."/>
            <person name="Larimer J."/>
            <person name="McCowan C."/>
            <person name="Murphy C."/>
            <person name="Pearson M."/>
            <person name="Poon T.W."/>
            <person name="Priest M."/>
            <person name="Roberts A."/>
            <person name="Saif S."/>
            <person name="Shea T."/>
            <person name="Sisk P."/>
            <person name="Sykes S."/>
            <person name="Wortman J."/>
            <person name="Nusbaum C."/>
            <person name="Birren B."/>
        </authorList>
    </citation>
    <scope>NUCLEOTIDE SEQUENCE [LARGE SCALE GENOMIC DNA]</scope>
    <source>
        <strain evidence="5 6">CBS 119918</strain>
    </source>
</reference>
<comment type="caution">
    <text evidence="5">The sequence shown here is derived from an EMBL/GenBank/DDBJ whole genome shotgun (WGS) entry which is preliminary data.</text>
</comment>
<dbReference type="Proteomes" id="UP000027920">
    <property type="component" value="Unassembled WGS sequence"/>
</dbReference>
<accession>A0A072PVB4</accession>
<dbReference type="EMBL" id="AMGV01000001">
    <property type="protein sequence ID" value="KEF63776.1"/>
    <property type="molecule type" value="Genomic_DNA"/>
</dbReference>
<feature type="compositionally biased region" description="Basic and acidic residues" evidence="4">
    <location>
        <begin position="41"/>
        <end position="62"/>
    </location>
</feature>
<keyword evidence="2 3" id="KW-0175">Coiled coil</keyword>
<sequence>MRWRLGLLQDAAAVERQVAKEAAAEAAKKHKHNIPTVKTEAQMKAEEEAAAKAAKEASEPAKPRPRPKIRPLSEAKAIESGATFISETFLFSVAAGLLLFESWRSRRKDASRRDDVAERLNELEESEQAARRALVELEREVLRLRAKENNTKTKGVRILPPEIYEEKEEEKEEPTGIFARIKAWVSSEQADSEAKDALATNKPGPAETILVESDKVLVEKRKQAAEVVASANEQATKR</sequence>
<comment type="similarity">
    <text evidence="1">Belongs to the OPA3 family.</text>
</comment>
<dbReference type="InterPro" id="IPR010754">
    <property type="entry name" value="OPA3-like"/>
</dbReference>
<gene>
    <name evidence="5" type="ORF">A1O9_01754</name>
</gene>
<feature type="region of interest" description="Disordered" evidence="4">
    <location>
        <begin position="23"/>
        <end position="68"/>
    </location>
</feature>
<proteinExistence type="inferred from homology"/>
<feature type="coiled-coil region" evidence="3">
    <location>
        <begin position="113"/>
        <end position="154"/>
    </location>
</feature>
<evidence type="ECO:0000313" key="5">
    <source>
        <dbReference type="EMBL" id="KEF63776.1"/>
    </source>
</evidence>
<name>A0A072PVB4_9EURO</name>
<evidence type="ECO:0000256" key="3">
    <source>
        <dbReference type="SAM" id="Coils"/>
    </source>
</evidence>
<dbReference type="RefSeq" id="XP_013266366.1">
    <property type="nucleotide sequence ID" value="XM_013410912.1"/>
</dbReference>
<dbReference type="GO" id="GO:0019216">
    <property type="term" value="P:regulation of lipid metabolic process"/>
    <property type="evidence" value="ECO:0007669"/>
    <property type="project" value="TreeGrafter"/>
</dbReference>
<keyword evidence="6" id="KW-1185">Reference proteome</keyword>
<evidence type="ECO:0000256" key="2">
    <source>
        <dbReference type="ARBA" id="ARBA00023054"/>
    </source>
</evidence>
<dbReference type="AlphaFoldDB" id="A0A072PVB4"/>
<evidence type="ECO:0000256" key="4">
    <source>
        <dbReference type="SAM" id="MobiDB-lite"/>
    </source>
</evidence>
<evidence type="ECO:0008006" key="7">
    <source>
        <dbReference type="Google" id="ProtNLM"/>
    </source>
</evidence>
<dbReference type="VEuPathDB" id="FungiDB:A1O9_01754"/>
<dbReference type="OrthoDB" id="2129069at2759"/>